<sequence length="248" mass="29122">MNNKIYIEKEDLKEILLNTYNCKKHNIVKLIENNYSNDDELLYHAAVDASTAAKTRLVSKMSDKFVARHIHTFGDVIPTERLKTIVSIHPKVLMKYIQVWHNTPYYRVIYYNSKDCIKRMAKILTDLDLNSIVYNTPIPEQLFKISFRTKFIEFVANNNIDNIKPCLVISEICNNKLPKSRETETLLNKMQLTGTDAIRLMKVDPEYYYIADKNKTMPMSFHKKVKQLFPNYYDELAHCMSILVRKGK</sequence>
<organism evidence="1 2">
    <name type="scientific">Pseudomonas phage vB_PaeM_PA5oct</name>
    <dbReference type="NCBI Taxonomy" id="2163605"/>
    <lineage>
        <taxon>Viruses</taxon>
        <taxon>Duplodnaviria</taxon>
        <taxon>Heunggongvirae</taxon>
        <taxon>Uroviricota</taxon>
        <taxon>Caudoviricetes</taxon>
        <taxon>Arenbergviridae</taxon>
        <taxon>Wroclawvirus</taxon>
        <taxon>Wroclawvirus PA5oct</taxon>
    </lineage>
</organism>
<protein>
    <submittedName>
        <fullName evidence="1">Uncharacterized protein</fullName>
    </submittedName>
</protein>
<keyword evidence="2" id="KW-1185">Reference proteome</keyword>
<dbReference type="Proteomes" id="UP000316733">
    <property type="component" value="Segment"/>
</dbReference>
<evidence type="ECO:0000313" key="1">
    <source>
        <dbReference type="EMBL" id="QCG76231.1"/>
    </source>
</evidence>
<evidence type="ECO:0000313" key="2">
    <source>
        <dbReference type="Proteomes" id="UP000316733"/>
    </source>
</evidence>
<gene>
    <name evidence="1" type="ORF">EST35_0350</name>
</gene>
<accession>A0A4Y5JW18</accession>
<proteinExistence type="predicted"/>
<dbReference type="EMBL" id="MK797984">
    <property type="protein sequence ID" value="QCG76231.1"/>
    <property type="molecule type" value="Genomic_DNA"/>
</dbReference>
<name>A0A4Y5JW18_9CAUD</name>
<reference evidence="2" key="1">
    <citation type="journal article" date="2020" name="bioRxiv">
        <title>Integrative omics analysis of Pseudomonas aeruginosa virus PA5oct highlights the molecular complexity of jumbo phages.</title>
        <authorList>
            <person name="Lood C."/>
            <person name="Danis-Wlodarczyk K."/>
            <person name="Blasdel B.G."/>
            <person name="Jang H.B."/>
            <person name="Vandenheuvel D."/>
            <person name="Briers Y."/>
            <person name="Noben J.-P."/>
            <person name="van Noort V."/>
            <person name="Drulis-Kawa Z."/>
            <person name="Lavigne R."/>
        </authorList>
    </citation>
    <scope>NUCLEOTIDE SEQUENCE [LARGE SCALE GENOMIC DNA]</scope>
</reference>